<evidence type="ECO:0000256" key="1">
    <source>
        <dbReference type="SAM" id="MobiDB-lite"/>
    </source>
</evidence>
<gene>
    <name evidence="4" type="primary">11411397</name>
    <name evidence="2" type="ordered locus">MTR_3g073280</name>
    <name evidence="3" type="ORF">MtrunA17_Chr3g0115191</name>
</gene>
<protein>
    <recommendedName>
        <fullName evidence="6">Mediator of RNA polymerase II transcription subunit 1</fullName>
    </recommendedName>
</protein>
<dbReference type="AlphaFoldDB" id="G7J3P0"/>
<feature type="region of interest" description="Disordered" evidence="1">
    <location>
        <begin position="391"/>
        <end position="412"/>
    </location>
</feature>
<dbReference type="Proteomes" id="UP000265566">
    <property type="component" value="Chromosome 3"/>
</dbReference>
<feature type="region of interest" description="Disordered" evidence="1">
    <location>
        <begin position="130"/>
        <end position="165"/>
    </location>
</feature>
<reference evidence="2 5" key="2">
    <citation type="journal article" date="2014" name="BMC Genomics">
        <title>An improved genome release (version Mt4.0) for the model legume Medicago truncatula.</title>
        <authorList>
            <person name="Tang H."/>
            <person name="Krishnakumar V."/>
            <person name="Bidwell S."/>
            <person name="Rosen B."/>
            <person name="Chan A."/>
            <person name="Zhou S."/>
            <person name="Gentzbittel L."/>
            <person name="Childs K.L."/>
            <person name="Yandell M."/>
            <person name="Gundlach H."/>
            <person name="Mayer K.F."/>
            <person name="Schwartz D.C."/>
            <person name="Town C.D."/>
        </authorList>
    </citation>
    <scope>GENOME REANNOTATION</scope>
    <source>
        <strain evidence="4 5">cv. Jemalong A17</strain>
    </source>
</reference>
<dbReference type="PaxDb" id="3880-AES71374"/>
<organism evidence="2 5">
    <name type="scientific">Medicago truncatula</name>
    <name type="common">Barrel medic</name>
    <name type="synonym">Medicago tribuloides</name>
    <dbReference type="NCBI Taxonomy" id="3880"/>
    <lineage>
        <taxon>Eukaryota</taxon>
        <taxon>Viridiplantae</taxon>
        <taxon>Streptophyta</taxon>
        <taxon>Embryophyta</taxon>
        <taxon>Tracheophyta</taxon>
        <taxon>Spermatophyta</taxon>
        <taxon>Magnoliopsida</taxon>
        <taxon>eudicotyledons</taxon>
        <taxon>Gunneridae</taxon>
        <taxon>Pentapetalae</taxon>
        <taxon>rosids</taxon>
        <taxon>fabids</taxon>
        <taxon>Fabales</taxon>
        <taxon>Fabaceae</taxon>
        <taxon>Papilionoideae</taxon>
        <taxon>50 kb inversion clade</taxon>
        <taxon>NPAAA clade</taxon>
        <taxon>Hologalegina</taxon>
        <taxon>IRL clade</taxon>
        <taxon>Trifolieae</taxon>
        <taxon>Medicago</taxon>
    </lineage>
</organism>
<reference evidence="3" key="4">
    <citation type="journal article" date="2018" name="Nat. Plants">
        <title>Whole-genome landscape of Medicago truncatula symbiotic genes.</title>
        <authorList>
            <person name="Pecrix Y."/>
            <person name="Gamas P."/>
            <person name="Carrere S."/>
        </authorList>
    </citation>
    <scope>NUCLEOTIDE SEQUENCE</scope>
    <source>
        <tissue evidence="3">Leaves</tissue>
    </source>
</reference>
<feature type="compositionally biased region" description="Low complexity" evidence="1">
    <location>
        <begin position="18"/>
        <end position="30"/>
    </location>
</feature>
<name>G7J3P0_MEDTR</name>
<feature type="compositionally biased region" description="Basic and acidic residues" evidence="1">
    <location>
        <begin position="142"/>
        <end position="153"/>
    </location>
</feature>
<reference evidence="2 5" key="1">
    <citation type="journal article" date="2011" name="Nature">
        <title>The Medicago genome provides insight into the evolution of rhizobial symbioses.</title>
        <authorList>
            <person name="Young N.D."/>
            <person name="Debelle F."/>
            <person name="Oldroyd G.E."/>
            <person name="Geurts R."/>
            <person name="Cannon S.B."/>
            <person name="Udvardi M.K."/>
            <person name="Benedito V.A."/>
            <person name="Mayer K.F."/>
            <person name="Gouzy J."/>
            <person name="Schoof H."/>
            <person name="Van de Peer Y."/>
            <person name="Proost S."/>
            <person name="Cook D.R."/>
            <person name="Meyers B.C."/>
            <person name="Spannagl M."/>
            <person name="Cheung F."/>
            <person name="De Mita S."/>
            <person name="Krishnakumar V."/>
            <person name="Gundlach H."/>
            <person name="Zhou S."/>
            <person name="Mudge J."/>
            <person name="Bharti A.K."/>
            <person name="Murray J.D."/>
            <person name="Naoumkina M.A."/>
            <person name="Rosen B."/>
            <person name="Silverstein K.A."/>
            <person name="Tang H."/>
            <person name="Rombauts S."/>
            <person name="Zhao P.X."/>
            <person name="Zhou P."/>
            <person name="Barbe V."/>
            <person name="Bardou P."/>
            <person name="Bechner M."/>
            <person name="Bellec A."/>
            <person name="Berger A."/>
            <person name="Berges H."/>
            <person name="Bidwell S."/>
            <person name="Bisseling T."/>
            <person name="Choisne N."/>
            <person name="Couloux A."/>
            <person name="Denny R."/>
            <person name="Deshpande S."/>
            <person name="Dai X."/>
            <person name="Doyle J.J."/>
            <person name="Dudez A.M."/>
            <person name="Farmer A.D."/>
            <person name="Fouteau S."/>
            <person name="Franken C."/>
            <person name="Gibelin C."/>
            <person name="Gish J."/>
            <person name="Goldstein S."/>
            <person name="Gonzalez A.J."/>
            <person name="Green P.J."/>
            <person name="Hallab A."/>
            <person name="Hartog M."/>
            <person name="Hua A."/>
            <person name="Humphray S.J."/>
            <person name="Jeong D.H."/>
            <person name="Jing Y."/>
            <person name="Jocker A."/>
            <person name="Kenton S.M."/>
            <person name="Kim D.J."/>
            <person name="Klee K."/>
            <person name="Lai H."/>
            <person name="Lang C."/>
            <person name="Lin S."/>
            <person name="Macmil S.L."/>
            <person name="Magdelenat G."/>
            <person name="Matthews L."/>
            <person name="McCorrison J."/>
            <person name="Monaghan E.L."/>
            <person name="Mun J.H."/>
            <person name="Najar F.Z."/>
            <person name="Nicholson C."/>
            <person name="Noirot C."/>
            <person name="O'Bleness M."/>
            <person name="Paule C.R."/>
            <person name="Poulain J."/>
            <person name="Prion F."/>
            <person name="Qin B."/>
            <person name="Qu C."/>
            <person name="Retzel E.F."/>
            <person name="Riddle C."/>
            <person name="Sallet E."/>
            <person name="Samain S."/>
            <person name="Samson N."/>
            <person name="Sanders I."/>
            <person name="Saurat O."/>
            <person name="Scarpelli C."/>
            <person name="Schiex T."/>
            <person name="Segurens B."/>
            <person name="Severin A.J."/>
            <person name="Sherrier D.J."/>
            <person name="Shi R."/>
            <person name="Sims S."/>
            <person name="Singer S.R."/>
            <person name="Sinharoy S."/>
            <person name="Sterck L."/>
            <person name="Viollet A."/>
            <person name="Wang B.B."/>
            <person name="Wang K."/>
            <person name="Wang M."/>
            <person name="Wang X."/>
            <person name="Warfsmann J."/>
            <person name="Weissenbach J."/>
            <person name="White D.D."/>
            <person name="White J.D."/>
            <person name="Wiley G.B."/>
            <person name="Wincker P."/>
            <person name="Xing Y."/>
            <person name="Yang L."/>
            <person name="Yao Z."/>
            <person name="Ying F."/>
            <person name="Zhai J."/>
            <person name="Zhou L."/>
            <person name="Zuber A."/>
            <person name="Denarie J."/>
            <person name="Dixon R.A."/>
            <person name="May G.D."/>
            <person name="Schwartz D.C."/>
            <person name="Rogers J."/>
            <person name="Quetier F."/>
            <person name="Town C.D."/>
            <person name="Roe B.A."/>
        </authorList>
    </citation>
    <scope>NUCLEOTIDE SEQUENCE [LARGE SCALE GENOMIC DNA]</scope>
    <source>
        <strain evidence="2">A17</strain>
        <strain evidence="4 5">cv. Jemalong A17</strain>
    </source>
</reference>
<accession>G7J3P0</accession>
<evidence type="ECO:0008006" key="6">
    <source>
        <dbReference type="Google" id="ProtNLM"/>
    </source>
</evidence>
<dbReference type="EnsemblPlants" id="AES71374">
    <property type="protein sequence ID" value="AES71374"/>
    <property type="gene ID" value="MTR_3g073280"/>
</dbReference>
<feature type="compositionally biased region" description="Polar residues" evidence="1">
    <location>
        <begin position="244"/>
        <end position="260"/>
    </location>
</feature>
<dbReference type="EMBL" id="PSQE01000003">
    <property type="protein sequence ID" value="RHN68557.1"/>
    <property type="molecule type" value="Genomic_DNA"/>
</dbReference>
<evidence type="ECO:0000313" key="3">
    <source>
        <dbReference type="EMBL" id="RHN68557.1"/>
    </source>
</evidence>
<dbReference type="PANTHER" id="PTHR34112">
    <property type="entry name" value="C-JUN-AMINO-TERMINAL KINASE-INTERACTING PROTEIN"/>
    <property type="match status" value="1"/>
</dbReference>
<keyword evidence="5" id="KW-1185">Reference proteome</keyword>
<dbReference type="eggNOG" id="ENOG502QV8B">
    <property type="taxonomic scope" value="Eukaryota"/>
</dbReference>
<dbReference type="HOGENOM" id="CLU_033112_0_0_1"/>
<evidence type="ECO:0000313" key="5">
    <source>
        <dbReference type="Proteomes" id="UP000002051"/>
    </source>
</evidence>
<feature type="compositionally biased region" description="Basic and acidic residues" evidence="1">
    <location>
        <begin position="88"/>
        <end position="104"/>
    </location>
</feature>
<reference evidence="4" key="3">
    <citation type="submission" date="2015-04" db="UniProtKB">
        <authorList>
            <consortium name="EnsemblPlants"/>
        </authorList>
    </citation>
    <scope>IDENTIFICATION</scope>
    <source>
        <strain evidence="4">cv. Jemalong A17</strain>
    </source>
</reference>
<evidence type="ECO:0000313" key="4">
    <source>
        <dbReference type="EnsemblPlants" id="AES71374"/>
    </source>
</evidence>
<dbReference type="OrthoDB" id="848545at2759"/>
<feature type="region of interest" description="Disordered" evidence="1">
    <location>
        <begin position="244"/>
        <end position="265"/>
    </location>
</feature>
<dbReference type="STRING" id="3880.G7J3P0"/>
<feature type="compositionally biased region" description="Polar residues" evidence="1">
    <location>
        <begin position="154"/>
        <end position="165"/>
    </location>
</feature>
<evidence type="ECO:0000313" key="2">
    <source>
        <dbReference type="EMBL" id="AES71374.2"/>
    </source>
</evidence>
<dbReference type="Proteomes" id="UP000002051">
    <property type="component" value="Chromosome 3"/>
</dbReference>
<accession>A0A0C3VJ27</accession>
<dbReference type="EMBL" id="CM001219">
    <property type="protein sequence ID" value="AES71374.2"/>
    <property type="molecule type" value="Genomic_DNA"/>
</dbReference>
<dbReference type="PANTHER" id="PTHR34112:SF8">
    <property type="entry name" value="MEDIATOR OF RNA POLYMERASE II TRANSCRIPTION SUBUNIT 1"/>
    <property type="match status" value="1"/>
</dbReference>
<proteinExistence type="predicted"/>
<dbReference type="Gramene" id="rna16925">
    <property type="protein sequence ID" value="RHN68557.1"/>
    <property type="gene ID" value="gene16925"/>
</dbReference>
<feature type="region of interest" description="Disordered" evidence="1">
    <location>
        <begin position="15"/>
        <end position="104"/>
    </location>
</feature>
<dbReference type="KEGG" id="mtr:11411397"/>
<feature type="compositionally biased region" description="Polar residues" evidence="1">
    <location>
        <begin position="395"/>
        <end position="407"/>
    </location>
</feature>
<feature type="compositionally biased region" description="Polar residues" evidence="1">
    <location>
        <begin position="64"/>
        <end position="75"/>
    </location>
</feature>
<sequence length="618" mass="66109">MEKSEPALVPQWLRSAGSVASSSPHFASSSNHTDSHSVANHTRNRSSKTAGDFDSPRSVFLERTFSSNSRRSAINGSAKHAYSSFNRNHRDKDRDRDRDRDKDRSHFLDHWDRNCSEPLADLFAGRTERDTLRRSHSLVSRKQSEPVNHRGTVDTKSGSNCNQSNGNDVLSGGSIGSSFHKAVFDKDFPSLGGDERPGSAEIGRVASPVLGLGGTASQSLPVGSSSLIGGEGWTSALAEVPSMIGSSSTGSPTAQQTVTPTSGSVLSSTSVGLNMAEALVQAPSRSQSIPQASVKTQRLEELAIKQSRQLIPVTPSMPKALVNNSEKSKPKATLRNSEMNMVAKSVPQQPSALHIVNHSVRNGNAKVVDAPKTSGKFTDLKSVVWENGVSPTAKDASTPTNYSNSKPGNHLAVPSAVASAPLRNTNNIKSTTERKPASLDLKLGSTADKKQFASQVKSRHDFFNLIKRKTLNSSVLPDSSSVVSSATSDKSGEVNMEAVGPPASLQDLGNSTEMTSNGNAHLENHRLPNIRLKDSTPDEEEVAFLRSLGWEEDSGDEDEGLTEEEINTFYQECLKMGTTTLKLCPGMQPKLSKFFESYATNLNGASAGSSTSDSGSEV</sequence>